<evidence type="ECO:0000259" key="8">
    <source>
        <dbReference type="Pfam" id="PF00999"/>
    </source>
</evidence>
<feature type="transmembrane region" description="Helical" evidence="7">
    <location>
        <begin position="325"/>
        <end position="347"/>
    </location>
</feature>
<feature type="transmembrane region" description="Helical" evidence="7">
    <location>
        <begin position="110"/>
        <end position="130"/>
    </location>
</feature>
<keyword evidence="2" id="KW-0813">Transport</keyword>
<keyword evidence="5" id="KW-0406">Ion transport</keyword>
<feature type="transmembrane region" description="Helical" evidence="7">
    <location>
        <begin position="44"/>
        <end position="67"/>
    </location>
</feature>
<gene>
    <name evidence="9" type="ORF">FHS44_002749</name>
</gene>
<dbReference type="PANTHER" id="PTHR32468:SF0">
    <property type="entry name" value="K(+)_H(+) ANTIPORTER 1"/>
    <property type="match status" value="1"/>
</dbReference>
<protein>
    <submittedName>
        <fullName evidence="9">Kef-type K+ transport system membrane component KefB</fullName>
    </submittedName>
</protein>
<dbReference type="Gene3D" id="1.20.1530.20">
    <property type="match status" value="1"/>
</dbReference>
<dbReference type="AlphaFoldDB" id="A0A7W7QLL8"/>
<feature type="transmembrane region" description="Helical" evidence="7">
    <location>
        <begin position="205"/>
        <end position="227"/>
    </location>
</feature>
<dbReference type="InterPro" id="IPR050794">
    <property type="entry name" value="CPA2_transporter"/>
</dbReference>
<evidence type="ECO:0000256" key="1">
    <source>
        <dbReference type="ARBA" id="ARBA00004141"/>
    </source>
</evidence>
<dbReference type="GO" id="GO:0016020">
    <property type="term" value="C:membrane"/>
    <property type="evidence" value="ECO:0007669"/>
    <property type="project" value="UniProtKB-SubCell"/>
</dbReference>
<evidence type="ECO:0000256" key="7">
    <source>
        <dbReference type="SAM" id="Phobius"/>
    </source>
</evidence>
<dbReference type="Pfam" id="PF00999">
    <property type="entry name" value="Na_H_Exchanger"/>
    <property type="match status" value="1"/>
</dbReference>
<dbReference type="InterPro" id="IPR038770">
    <property type="entry name" value="Na+/solute_symporter_sf"/>
</dbReference>
<dbReference type="RefSeq" id="WP_184714299.1">
    <property type="nucleotide sequence ID" value="NZ_JACHJP010000002.1"/>
</dbReference>
<accession>A0A7W7QLL8</accession>
<feature type="transmembrane region" description="Helical" evidence="7">
    <location>
        <begin position="388"/>
        <end position="408"/>
    </location>
</feature>
<dbReference type="GO" id="GO:1902600">
    <property type="term" value="P:proton transmembrane transport"/>
    <property type="evidence" value="ECO:0007669"/>
    <property type="project" value="InterPro"/>
</dbReference>
<feature type="transmembrane region" description="Helical" evidence="7">
    <location>
        <begin position="248"/>
        <end position="266"/>
    </location>
</feature>
<dbReference type="GO" id="GO:0015297">
    <property type="term" value="F:antiporter activity"/>
    <property type="evidence" value="ECO:0007669"/>
    <property type="project" value="InterPro"/>
</dbReference>
<proteinExistence type="predicted"/>
<dbReference type="EMBL" id="JACHJP010000002">
    <property type="protein sequence ID" value="MBB4915664.1"/>
    <property type="molecule type" value="Genomic_DNA"/>
</dbReference>
<keyword evidence="10" id="KW-1185">Reference proteome</keyword>
<evidence type="ECO:0000256" key="4">
    <source>
        <dbReference type="ARBA" id="ARBA00022989"/>
    </source>
</evidence>
<feature type="transmembrane region" description="Helical" evidence="7">
    <location>
        <begin position="79"/>
        <end position="98"/>
    </location>
</feature>
<evidence type="ECO:0000256" key="6">
    <source>
        <dbReference type="ARBA" id="ARBA00023136"/>
    </source>
</evidence>
<dbReference type="Proteomes" id="UP000552644">
    <property type="component" value="Unassembled WGS sequence"/>
</dbReference>
<comment type="subcellular location">
    <subcellularLocation>
        <location evidence="1">Membrane</location>
        <topology evidence="1">Multi-pass membrane protein</topology>
    </subcellularLocation>
</comment>
<evidence type="ECO:0000256" key="2">
    <source>
        <dbReference type="ARBA" id="ARBA00022448"/>
    </source>
</evidence>
<evidence type="ECO:0000313" key="9">
    <source>
        <dbReference type="EMBL" id="MBB4915664.1"/>
    </source>
</evidence>
<name>A0A7W7QLL8_9ACTN</name>
<organism evidence="9 10">
    <name type="scientific">Streptosporangium saharense</name>
    <dbReference type="NCBI Taxonomy" id="1706840"/>
    <lineage>
        <taxon>Bacteria</taxon>
        <taxon>Bacillati</taxon>
        <taxon>Actinomycetota</taxon>
        <taxon>Actinomycetes</taxon>
        <taxon>Streptosporangiales</taxon>
        <taxon>Streptosporangiaceae</taxon>
        <taxon>Streptosporangium</taxon>
    </lineage>
</organism>
<dbReference type="InterPro" id="IPR006153">
    <property type="entry name" value="Cation/H_exchanger_TM"/>
</dbReference>
<evidence type="ECO:0000313" key="10">
    <source>
        <dbReference type="Proteomes" id="UP000552644"/>
    </source>
</evidence>
<reference evidence="9 10" key="1">
    <citation type="submission" date="2020-08" db="EMBL/GenBank/DDBJ databases">
        <title>Genomic Encyclopedia of Type Strains, Phase III (KMG-III): the genomes of soil and plant-associated and newly described type strains.</title>
        <authorList>
            <person name="Whitman W."/>
        </authorList>
    </citation>
    <scope>NUCLEOTIDE SEQUENCE [LARGE SCALE GENOMIC DNA]</scope>
    <source>
        <strain evidence="9 10">CECT 8840</strain>
    </source>
</reference>
<evidence type="ECO:0000256" key="3">
    <source>
        <dbReference type="ARBA" id="ARBA00022692"/>
    </source>
</evidence>
<feature type="domain" description="Cation/H+ exchanger transmembrane" evidence="8">
    <location>
        <begin position="27"/>
        <end position="409"/>
    </location>
</feature>
<feature type="transmembrane region" description="Helical" evidence="7">
    <location>
        <begin position="177"/>
        <end position="199"/>
    </location>
</feature>
<keyword evidence="4 7" id="KW-1133">Transmembrane helix</keyword>
<comment type="caution">
    <text evidence="9">The sequence shown here is derived from an EMBL/GenBank/DDBJ whole genome shotgun (WGS) entry which is preliminary data.</text>
</comment>
<feature type="transmembrane region" description="Helical" evidence="7">
    <location>
        <begin position="12"/>
        <end position="32"/>
    </location>
</feature>
<dbReference type="PANTHER" id="PTHR32468">
    <property type="entry name" value="CATION/H + ANTIPORTER"/>
    <property type="match status" value="1"/>
</dbReference>
<feature type="transmembrane region" description="Helical" evidence="7">
    <location>
        <begin position="142"/>
        <end position="165"/>
    </location>
</feature>
<keyword evidence="3 7" id="KW-0812">Transmembrane</keyword>
<keyword evidence="6 7" id="KW-0472">Membrane</keyword>
<sequence>MGFPSLQADAVLLMWVQLLVIVLAGRLLGAAARRIGQPGVVGELLAGVLLGPSILGWLWPAAAAVVIPDDRLAAAPLNTVAWLGVALLLVLTGLETDLATVRRLGRASTLIAVGALGLPFAAGIGLGTLMPESFHGSGANRTAFVLFIAIALSISSLPVIARILTELGLIRSDAGQVIIAVAMTNDLAGWAALGLVTALAGAGTLSVGMVATLLGGVVLLLVVALTVGQRLTDAALRAVRDRGAEHGGLVVAVVATGVFAALAHLVGSDAVIGAYLAGLLLGRSRFFPAQLRNQIEPITVTILAPVFFATAGLRLDLTALASTEALLWAGAVLACAVLTKVIGALGGARLARLGTRDGLMIAAGLNARGAVEVVIATVGLQAGVLSTTAYTAIVLMALVTTVMAPPVLRALRPARNPDPVEVPA</sequence>
<evidence type="ECO:0000256" key="5">
    <source>
        <dbReference type="ARBA" id="ARBA00023065"/>
    </source>
</evidence>